<name>H9UFC3_SPIAZ</name>
<feature type="transmembrane region" description="Helical" evidence="2">
    <location>
        <begin position="62"/>
        <end position="84"/>
    </location>
</feature>
<dbReference type="HOGENOM" id="CLU_394767_0_0_12"/>
<feature type="transmembrane region" description="Helical" evidence="2">
    <location>
        <begin position="139"/>
        <end position="165"/>
    </location>
</feature>
<keyword evidence="5" id="KW-1185">Reference proteome</keyword>
<feature type="transmembrane region" description="Helical" evidence="2">
    <location>
        <begin position="36"/>
        <end position="56"/>
    </location>
</feature>
<dbReference type="AlphaFoldDB" id="H9UFC3"/>
<feature type="transmembrane region" description="Helical" evidence="2">
    <location>
        <begin position="6"/>
        <end position="24"/>
    </location>
</feature>
<dbReference type="KEGG" id="sfc:Spiaf_0107"/>
<dbReference type="SUPFAM" id="SSF81606">
    <property type="entry name" value="PP2C-like"/>
    <property type="match status" value="1"/>
</dbReference>
<dbReference type="InterPro" id="IPR052016">
    <property type="entry name" value="Bact_Sigma-Reg"/>
</dbReference>
<feature type="domain" description="PPM-type phosphatase" evidence="3">
    <location>
        <begin position="460"/>
        <end position="695"/>
    </location>
</feature>
<keyword evidence="1" id="KW-0378">Hydrolase</keyword>
<gene>
    <name evidence="4" type="ordered locus">Spiaf_0107</name>
</gene>
<dbReference type="InterPro" id="IPR036457">
    <property type="entry name" value="PPM-type-like_dom_sf"/>
</dbReference>
<keyword evidence="2" id="KW-0472">Membrane</keyword>
<dbReference type="PANTHER" id="PTHR43156:SF2">
    <property type="entry name" value="STAGE II SPORULATION PROTEIN E"/>
    <property type="match status" value="1"/>
</dbReference>
<proteinExistence type="predicted"/>
<sequence length="698" mass="78225">MLQELFLLSFPVVLVFVFPMWWEIRRRPEFGKRPKTLALAMLAFAAAGGVAAALYFELIPHTQLVLLSAAGWMIALYLAAVLLLEYSIHRQRIRDSFFTDDLSAQLRKMSPAVLLLTGSSLLLLVLAVMEALLEAEFGGYLFGFPLIGILIGAVLAATLGITDLFDFQAGVVRRKRYPFIWFGLSALMVVPLAGTGQADFYVLFVLLQLSFALRVYQEYFFARFIHLNDLFARLQDTIRVRNELVDKIIHSPLQDDYKVVQGMFMDSLAAAQAEAVLPQYGITGAAIYRRVGDELIIEHTEYTYGYCTPLYELDTVRKMSREQLVQKLVEDRFHMRKLLTHAETDTRQFGRSYLRSMIESKQPVKIQNIPDCYKGIIDLMVLYPVVDQDIVTGCIVIFKDSFHDVFPQEDKSLRTFANNLSTVFNIMVGKQMQEERNRLQGEMDIATNIQTSILPKEFAIPGFEIAASMETATEVGGDVYDWVAAENGNYLAIGDVSGHGLPSGIMALIQTAAFHGAVRAARHQQRELSPAELYNIVNQVLCTINRDRIGADKFMTGNYFYQQDGRFTHAGAHEIALLYSASEGTVREIQDTVRKTGYLGISEYVDGATSAGEFEMSAGDVLVLYTDGIIEAMDGKDQQFGIPRMGQVLQQYGSSTPAEIVQALRDEVRSFAENGDLSRHNGRFADDITMMVIKRTGN</sequence>
<dbReference type="EMBL" id="CP003282">
    <property type="protein sequence ID" value="AFG36216.1"/>
    <property type="molecule type" value="Genomic_DNA"/>
</dbReference>
<feature type="transmembrane region" description="Helical" evidence="2">
    <location>
        <begin position="177"/>
        <end position="194"/>
    </location>
</feature>
<feature type="transmembrane region" description="Helical" evidence="2">
    <location>
        <begin position="112"/>
        <end position="133"/>
    </location>
</feature>
<keyword evidence="2" id="KW-1133">Transmembrane helix</keyword>
<dbReference type="PATRIC" id="fig|889378.3.peg.110"/>
<dbReference type="Pfam" id="PF07228">
    <property type="entry name" value="SpoIIE"/>
    <property type="match status" value="1"/>
</dbReference>
<keyword evidence="2" id="KW-0812">Transmembrane</keyword>
<dbReference type="Gene3D" id="3.60.40.10">
    <property type="entry name" value="PPM-type phosphatase domain"/>
    <property type="match status" value="1"/>
</dbReference>
<evidence type="ECO:0000259" key="3">
    <source>
        <dbReference type="SMART" id="SM00331"/>
    </source>
</evidence>
<dbReference type="SMART" id="SM00331">
    <property type="entry name" value="PP2C_SIG"/>
    <property type="match status" value="1"/>
</dbReference>
<dbReference type="STRING" id="889378.Spiaf_0107"/>
<accession>H9UFC3</accession>
<organism evidence="4 5">
    <name type="scientific">Spirochaeta africana (strain ATCC 700263 / DSM 8902 / Z-7692)</name>
    <dbReference type="NCBI Taxonomy" id="889378"/>
    <lineage>
        <taxon>Bacteria</taxon>
        <taxon>Pseudomonadati</taxon>
        <taxon>Spirochaetota</taxon>
        <taxon>Spirochaetia</taxon>
        <taxon>Spirochaetales</taxon>
        <taxon>Spirochaetaceae</taxon>
        <taxon>Spirochaeta</taxon>
    </lineage>
</organism>
<evidence type="ECO:0000256" key="2">
    <source>
        <dbReference type="SAM" id="Phobius"/>
    </source>
</evidence>
<dbReference type="OrthoDB" id="9773346at2"/>
<reference evidence="5" key="1">
    <citation type="journal article" date="2013" name="Stand. Genomic Sci.">
        <title>Complete genome sequence of the halophilic bacterium Spirochaeta africana type strain (Z-7692(T)) from the alkaline Lake Magadi in the East African Rift.</title>
        <authorList>
            <person name="Liolos K."/>
            <person name="Abt B."/>
            <person name="Scheuner C."/>
            <person name="Teshima H."/>
            <person name="Held B."/>
            <person name="Lapidus A."/>
            <person name="Nolan M."/>
            <person name="Lucas S."/>
            <person name="Deshpande S."/>
            <person name="Cheng J.F."/>
            <person name="Tapia R."/>
            <person name="Goodwin L.A."/>
            <person name="Pitluck S."/>
            <person name="Pagani I."/>
            <person name="Ivanova N."/>
            <person name="Mavromatis K."/>
            <person name="Mikhailova N."/>
            <person name="Huntemann M."/>
            <person name="Pati A."/>
            <person name="Chen A."/>
            <person name="Palaniappan K."/>
            <person name="Land M."/>
            <person name="Rohde M."/>
            <person name="Tindall B.J."/>
            <person name="Detter J.C."/>
            <person name="Goker M."/>
            <person name="Bristow J."/>
            <person name="Eisen J.A."/>
            <person name="Markowitz V."/>
            <person name="Hugenholtz P."/>
            <person name="Woyke T."/>
            <person name="Klenk H.P."/>
            <person name="Kyrpides N.C."/>
        </authorList>
    </citation>
    <scope>NUCLEOTIDE SEQUENCE</scope>
    <source>
        <strain evidence="5">ATCC 700263 / DSM 8902 / Z-7692</strain>
    </source>
</reference>
<dbReference type="Proteomes" id="UP000007383">
    <property type="component" value="Chromosome"/>
</dbReference>
<evidence type="ECO:0000313" key="4">
    <source>
        <dbReference type="EMBL" id="AFG36216.1"/>
    </source>
</evidence>
<dbReference type="PANTHER" id="PTHR43156">
    <property type="entry name" value="STAGE II SPORULATION PROTEIN E-RELATED"/>
    <property type="match status" value="1"/>
</dbReference>
<evidence type="ECO:0000256" key="1">
    <source>
        <dbReference type="ARBA" id="ARBA00022801"/>
    </source>
</evidence>
<protein>
    <submittedName>
        <fullName evidence="4">Serine phosphatase RsbU, regulator of sigma subunit</fullName>
    </submittedName>
</protein>
<dbReference type="RefSeq" id="WP_014454214.1">
    <property type="nucleotide sequence ID" value="NC_017098.1"/>
</dbReference>
<dbReference type="InterPro" id="IPR001932">
    <property type="entry name" value="PPM-type_phosphatase-like_dom"/>
</dbReference>
<dbReference type="eggNOG" id="COG2208">
    <property type="taxonomic scope" value="Bacteria"/>
</dbReference>
<dbReference type="GO" id="GO:0016791">
    <property type="term" value="F:phosphatase activity"/>
    <property type="evidence" value="ECO:0007669"/>
    <property type="project" value="TreeGrafter"/>
</dbReference>
<evidence type="ECO:0000313" key="5">
    <source>
        <dbReference type="Proteomes" id="UP000007383"/>
    </source>
</evidence>